<protein>
    <submittedName>
        <fullName evidence="1">Uncharacterized protein</fullName>
    </submittedName>
</protein>
<accession>A0A6H5GYT0</accession>
<organism evidence="1 2">
    <name type="scientific">Nesidiocoris tenuis</name>
    <dbReference type="NCBI Taxonomy" id="355587"/>
    <lineage>
        <taxon>Eukaryota</taxon>
        <taxon>Metazoa</taxon>
        <taxon>Ecdysozoa</taxon>
        <taxon>Arthropoda</taxon>
        <taxon>Hexapoda</taxon>
        <taxon>Insecta</taxon>
        <taxon>Pterygota</taxon>
        <taxon>Neoptera</taxon>
        <taxon>Paraneoptera</taxon>
        <taxon>Hemiptera</taxon>
        <taxon>Heteroptera</taxon>
        <taxon>Panheteroptera</taxon>
        <taxon>Cimicomorpha</taxon>
        <taxon>Miridae</taxon>
        <taxon>Dicyphina</taxon>
        <taxon>Nesidiocoris</taxon>
    </lineage>
</organism>
<dbReference type="Proteomes" id="UP000479000">
    <property type="component" value="Unassembled WGS sequence"/>
</dbReference>
<dbReference type="EMBL" id="CADCXU010020196">
    <property type="protein sequence ID" value="CAB0008162.1"/>
    <property type="molecule type" value="Genomic_DNA"/>
</dbReference>
<reference evidence="1 2" key="1">
    <citation type="submission" date="2020-02" db="EMBL/GenBank/DDBJ databases">
        <authorList>
            <person name="Ferguson B K."/>
        </authorList>
    </citation>
    <scope>NUCLEOTIDE SEQUENCE [LARGE SCALE GENOMIC DNA]</scope>
</reference>
<dbReference type="AlphaFoldDB" id="A0A6H5GYT0"/>
<evidence type="ECO:0000313" key="1">
    <source>
        <dbReference type="EMBL" id="CAB0008162.1"/>
    </source>
</evidence>
<keyword evidence="2" id="KW-1185">Reference proteome</keyword>
<proteinExistence type="predicted"/>
<evidence type="ECO:0000313" key="2">
    <source>
        <dbReference type="Proteomes" id="UP000479000"/>
    </source>
</evidence>
<feature type="non-terminal residue" evidence="1">
    <location>
        <position position="114"/>
    </location>
</feature>
<sequence length="114" mass="13379">MKVIKNRLNGEFDGIKRFAELKRWIADTYFQTWVKSDSKGTSEAVTVEEKFWSFDHHHLKERNLFLIWRIDAVSLCYLRWDQEPGDSPCQSSGFWTGSLGCIHMFFVPYPQGQG</sequence>
<gene>
    <name evidence="1" type="ORF">NTEN_LOCUS13408</name>
</gene>
<name>A0A6H5GYT0_9HEMI</name>